<evidence type="ECO:0000256" key="1">
    <source>
        <dbReference type="ARBA" id="ARBA00012493"/>
    </source>
</evidence>
<dbReference type="InterPro" id="IPR036397">
    <property type="entry name" value="RNaseH_sf"/>
</dbReference>
<evidence type="ECO:0000313" key="5">
    <source>
        <dbReference type="Proteomes" id="UP000770661"/>
    </source>
</evidence>
<dbReference type="InterPro" id="IPR041588">
    <property type="entry name" value="Integrase_H2C2"/>
</dbReference>
<dbReference type="Pfam" id="PF17921">
    <property type="entry name" value="Integrase_H2C2"/>
    <property type="match status" value="1"/>
</dbReference>
<reference evidence="4" key="1">
    <citation type="submission" date="2020-07" db="EMBL/GenBank/DDBJ databases">
        <title>The High-quality genome of the commercially important snow crab, Chionoecetes opilio.</title>
        <authorList>
            <person name="Jeong J.-H."/>
            <person name="Ryu S."/>
        </authorList>
    </citation>
    <scope>NUCLEOTIDE SEQUENCE</scope>
    <source>
        <strain evidence="4">MADBK_172401_WGS</strain>
        <tissue evidence="4">Digestive gland</tissue>
    </source>
</reference>
<feature type="region of interest" description="Disordered" evidence="2">
    <location>
        <begin position="713"/>
        <end position="776"/>
    </location>
</feature>
<dbReference type="PANTHER" id="PTHR37984">
    <property type="entry name" value="PROTEIN CBG26694"/>
    <property type="match status" value="1"/>
</dbReference>
<dbReference type="SUPFAM" id="SSF53098">
    <property type="entry name" value="Ribonuclease H-like"/>
    <property type="match status" value="1"/>
</dbReference>
<dbReference type="PANTHER" id="PTHR37984:SF7">
    <property type="entry name" value="INTEGRASE CATALYTIC DOMAIN-CONTAINING PROTEIN"/>
    <property type="match status" value="1"/>
</dbReference>
<evidence type="ECO:0000259" key="3">
    <source>
        <dbReference type="PROSITE" id="PS50994"/>
    </source>
</evidence>
<name>A0A8J5D312_CHIOP</name>
<dbReference type="EMBL" id="JACEEZ010003930">
    <property type="protein sequence ID" value="KAG0726855.1"/>
    <property type="molecule type" value="Genomic_DNA"/>
</dbReference>
<keyword evidence="5" id="KW-1185">Reference proteome</keyword>
<evidence type="ECO:0000313" key="4">
    <source>
        <dbReference type="EMBL" id="KAG0726855.1"/>
    </source>
</evidence>
<dbReference type="GO" id="GO:0008270">
    <property type="term" value="F:zinc ion binding"/>
    <property type="evidence" value="ECO:0007669"/>
    <property type="project" value="InterPro"/>
</dbReference>
<organism evidence="4 5">
    <name type="scientific">Chionoecetes opilio</name>
    <name type="common">Atlantic snow crab</name>
    <name type="synonym">Cancer opilio</name>
    <dbReference type="NCBI Taxonomy" id="41210"/>
    <lineage>
        <taxon>Eukaryota</taxon>
        <taxon>Metazoa</taxon>
        <taxon>Ecdysozoa</taxon>
        <taxon>Arthropoda</taxon>
        <taxon>Crustacea</taxon>
        <taxon>Multicrustacea</taxon>
        <taxon>Malacostraca</taxon>
        <taxon>Eumalacostraca</taxon>
        <taxon>Eucarida</taxon>
        <taxon>Decapoda</taxon>
        <taxon>Pleocyemata</taxon>
        <taxon>Brachyura</taxon>
        <taxon>Eubrachyura</taxon>
        <taxon>Majoidea</taxon>
        <taxon>Majidae</taxon>
        <taxon>Chionoecetes</taxon>
    </lineage>
</organism>
<feature type="domain" description="Integrase catalytic" evidence="3">
    <location>
        <begin position="489"/>
        <end position="656"/>
    </location>
</feature>
<dbReference type="InterPro" id="IPR001878">
    <property type="entry name" value="Znf_CCHC"/>
</dbReference>
<dbReference type="Pfam" id="PF00665">
    <property type="entry name" value="rve"/>
    <property type="match status" value="1"/>
</dbReference>
<dbReference type="EC" id="2.7.7.49" evidence="1"/>
<dbReference type="InterPro" id="IPR050951">
    <property type="entry name" value="Retrovirus_Pol_polyprotein"/>
</dbReference>
<accession>A0A8J5D312</accession>
<dbReference type="Gene3D" id="1.10.340.70">
    <property type="match status" value="1"/>
</dbReference>
<protein>
    <recommendedName>
        <fullName evidence="1">RNA-directed DNA polymerase</fullName>
        <ecNumber evidence="1">2.7.7.49</ecNumber>
    </recommendedName>
</protein>
<dbReference type="InterPro" id="IPR001584">
    <property type="entry name" value="Integrase_cat-core"/>
</dbReference>
<proteinExistence type="predicted"/>
<dbReference type="PROSITE" id="PS50994">
    <property type="entry name" value="INTEGRASE"/>
    <property type="match status" value="1"/>
</dbReference>
<dbReference type="OrthoDB" id="6373546at2759"/>
<evidence type="ECO:0000256" key="2">
    <source>
        <dbReference type="SAM" id="MobiDB-lite"/>
    </source>
</evidence>
<dbReference type="GO" id="GO:0003676">
    <property type="term" value="F:nucleic acid binding"/>
    <property type="evidence" value="ECO:0007669"/>
    <property type="project" value="InterPro"/>
</dbReference>
<dbReference type="AlphaFoldDB" id="A0A8J5D312"/>
<feature type="compositionally biased region" description="Basic and acidic residues" evidence="2">
    <location>
        <begin position="731"/>
        <end position="747"/>
    </location>
</feature>
<dbReference type="InterPro" id="IPR012337">
    <property type="entry name" value="RNaseH-like_sf"/>
</dbReference>
<dbReference type="FunFam" id="1.10.340.70:FF:000003">
    <property type="entry name" value="Protein CBG25708"/>
    <property type="match status" value="1"/>
</dbReference>
<sequence>MTGITVPALDWDAEDLPTAFRRFRNYVNHVFNGPLAEQNEEAKASYLMLWLGPVGIELLKTFSLTEKQKKEVKCILDRFETHCAPKTNFRLARYNLTKLKQHESESHDNFIARLRIQADKCKFGSSKCERILEQLIAGATHEKVQEKLLAKDEKFTLDNAIDLCRTFEANKAHMAEFVSEKPQINAVRTSTVNRGGPQAAAQMDCSYCDRTHGYDRSQCPARRSICSYCGKMGHWAAVCRGKRYQNREQSFPSVPPPPSPREYRNVIRRPQPHRAIHEVLATAVSDEEQLMFDSVRICSNHNHGRMLLRLLEYDVTVLYKPGRMMLASDALSRLPADRGVPVPMNMEVRVDLLHFSPERLEELRRATASDEVLSLVRRIIVDGWPDRRCQLNPQIRDYWSVRDSLVIDDGVILKGNAAVIPKLLRAWYIDKLHDGHQGRVKMELRAKDAVYWPGMRNDIESKVNACQPCQFTRPANDCMELTPDHQHPVPQGPWQDVSTDLFYYNSHNYIHVVDHYSSYVFVYKLTGTTSRDVIEILMQLFAEHGSPTTLYSDNGPQFDSREFANFAARFEFRHTTSSPLHPQSNGIAERQVRIVKDLLKRSNGNDAFYRGLRSLRSTPLDAHLPSPAEMLLGRKVDTLPRRACGGQPNHREQLERRREQQRLNFNARFQRHTPVRAFDVGDPVSVRNARANEWQPATVVDKHHTPASYIVQPKPAREVNPPETSDGETATEDRMHTPPAWRREAMPLRRTAQMIRPDPVRTRSGRISRPPERLQY</sequence>
<dbReference type="Proteomes" id="UP000770661">
    <property type="component" value="Unassembled WGS sequence"/>
</dbReference>
<dbReference type="GO" id="GO:0003964">
    <property type="term" value="F:RNA-directed DNA polymerase activity"/>
    <property type="evidence" value="ECO:0007669"/>
    <property type="project" value="UniProtKB-EC"/>
</dbReference>
<gene>
    <name evidence="4" type="ORF">GWK47_035766</name>
</gene>
<comment type="caution">
    <text evidence="4">The sequence shown here is derived from an EMBL/GenBank/DDBJ whole genome shotgun (WGS) entry which is preliminary data.</text>
</comment>
<dbReference type="GO" id="GO:0015074">
    <property type="term" value="P:DNA integration"/>
    <property type="evidence" value="ECO:0007669"/>
    <property type="project" value="InterPro"/>
</dbReference>
<dbReference type="Gene3D" id="3.30.420.10">
    <property type="entry name" value="Ribonuclease H-like superfamily/Ribonuclease H"/>
    <property type="match status" value="1"/>
</dbReference>
<dbReference type="FunFam" id="3.30.420.10:FF:000063">
    <property type="entry name" value="Retrovirus-related Pol polyprotein from transposon 297-like Protein"/>
    <property type="match status" value="1"/>
</dbReference>
<dbReference type="SMART" id="SM00343">
    <property type="entry name" value="ZnF_C2HC"/>
    <property type="match status" value="1"/>
</dbReference>